<protein>
    <submittedName>
        <fullName evidence="4">Mitochondrial distribution/morphology family 35/apoptosis</fullName>
    </submittedName>
</protein>
<dbReference type="GO" id="GO:0005758">
    <property type="term" value="C:mitochondrial intermembrane space"/>
    <property type="evidence" value="ECO:0007669"/>
    <property type="project" value="TreeGrafter"/>
</dbReference>
<proteinExistence type="inferred from homology"/>
<dbReference type="Pfam" id="PF05254">
    <property type="entry name" value="UPF0203"/>
    <property type="match status" value="1"/>
</dbReference>
<dbReference type="GO" id="GO:0005634">
    <property type="term" value="C:nucleus"/>
    <property type="evidence" value="ECO:0007669"/>
    <property type="project" value="TreeGrafter"/>
</dbReference>
<accession>A0AAD7NQR6</accession>
<dbReference type="GO" id="GO:1990050">
    <property type="term" value="F:phosphatidic acid transfer activity"/>
    <property type="evidence" value="ECO:0007669"/>
    <property type="project" value="TreeGrafter"/>
</dbReference>
<keyword evidence="2" id="KW-1015">Disulfide bond</keyword>
<feature type="region of interest" description="Disordered" evidence="3">
    <location>
        <begin position="75"/>
        <end position="101"/>
    </location>
</feature>
<evidence type="ECO:0000256" key="1">
    <source>
        <dbReference type="ARBA" id="ARBA00006196"/>
    </source>
</evidence>
<dbReference type="InterPro" id="IPR007918">
    <property type="entry name" value="MDM35_apoptosis"/>
</dbReference>
<dbReference type="PANTHER" id="PTHR46403">
    <property type="entry name" value="TP53-REGULATED INHIBITOR OF APOPTOSIS 1"/>
    <property type="match status" value="1"/>
</dbReference>
<keyword evidence="5" id="KW-1185">Reference proteome</keyword>
<dbReference type="GO" id="GO:0045332">
    <property type="term" value="P:phospholipid translocation"/>
    <property type="evidence" value="ECO:0007669"/>
    <property type="project" value="TreeGrafter"/>
</dbReference>
<organism evidence="4 5">
    <name type="scientific">Mycena maculata</name>
    <dbReference type="NCBI Taxonomy" id="230809"/>
    <lineage>
        <taxon>Eukaryota</taxon>
        <taxon>Fungi</taxon>
        <taxon>Dikarya</taxon>
        <taxon>Basidiomycota</taxon>
        <taxon>Agaricomycotina</taxon>
        <taxon>Agaricomycetes</taxon>
        <taxon>Agaricomycetidae</taxon>
        <taxon>Agaricales</taxon>
        <taxon>Marasmiineae</taxon>
        <taxon>Mycenaceae</taxon>
        <taxon>Mycena</taxon>
    </lineage>
</organism>
<dbReference type="AlphaFoldDB" id="A0AAD7NQR6"/>
<name>A0AAD7NQR6_9AGAR</name>
<sequence length="101" mass="11567">MADSLSPECTPLKQQYDSCFNLWFEGYLEPAILPSAPDPQRTQRKAEEFQEKCGKVYAEYQKCIQSAVKRKGIESLLQQAREEHPLREPLPPTTPPSKESK</sequence>
<dbReference type="PANTHER" id="PTHR46403:SF1">
    <property type="entry name" value="TP53-REGULATED INHIBITOR OF APOPTOSIS 1"/>
    <property type="match status" value="1"/>
</dbReference>
<reference evidence="4" key="1">
    <citation type="submission" date="2023-03" db="EMBL/GenBank/DDBJ databases">
        <title>Massive genome expansion in bonnet fungi (Mycena s.s.) driven by repeated elements and novel gene families across ecological guilds.</title>
        <authorList>
            <consortium name="Lawrence Berkeley National Laboratory"/>
            <person name="Harder C.B."/>
            <person name="Miyauchi S."/>
            <person name="Viragh M."/>
            <person name="Kuo A."/>
            <person name="Thoen E."/>
            <person name="Andreopoulos B."/>
            <person name="Lu D."/>
            <person name="Skrede I."/>
            <person name="Drula E."/>
            <person name="Henrissat B."/>
            <person name="Morin E."/>
            <person name="Kohler A."/>
            <person name="Barry K."/>
            <person name="LaButti K."/>
            <person name="Morin E."/>
            <person name="Salamov A."/>
            <person name="Lipzen A."/>
            <person name="Mereny Z."/>
            <person name="Hegedus B."/>
            <person name="Baldrian P."/>
            <person name="Stursova M."/>
            <person name="Weitz H."/>
            <person name="Taylor A."/>
            <person name="Grigoriev I.V."/>
            <person name="Nagy L.G."/>
            <person name="Martin F."/>
            <person name="Kauserud H."/>
        </authorList>
    </citation>
    <scope>NUCLEOTIDE SEQUENCE</scope>
    <source>
        <strain evidence="4">CBHHK188m</strain>
    </source>
</reference>
<dbReference type="Proteomes" id="UP001215280">
    <property type="component" value="Unassembled WGS sequence"/>
</dbReference>
<comment type="similarity">
    <text evidence="1">Belongs to the TRIAP1/MDM35 family.</text>
</comment>
<evidence type="ECO:0000256" key="3">
    <source>
        <dbReference type="SAM" id="MobiDB-lite"/>
    </source>
</evidence>
<evidence type="ECO:0000313" key="4">
    <source>
        <dbReference type="EMBL" id="KAJ7771062.1"/>
    </source>
</evidence>
<evidence type="ECO:0000256" key="2">
    <source>
        <dbReference type="ARBA" id="ARBA00023157"/>
    </source>
</evidence>
<evidence type="ECO:0000313" key="5">
    <source>
        <dbReference type="Proteomes" id="UP001215280"/>
    </source>
</evidence>
<dbReference type="GO" id="GO:0005829">
    <property type="term" value="C:cytosol"/>
    <property type="evidence" value="ECO:0007669"/>
    <property type="project" value="TreeGrafter"/>
</dbReference>
<gene>
    <name evidence="4" type="ORF">DFH07DRAFT_866459</name>
</gene>
<dbReference type="EMBL" id="JARJLG010000022">
    <property type="protein sequence ID" value="KAJ7771062.1"/>
    <property type="molecule type" value="Genomic_DNA"/>
</dbReference>
<comment type="caution">
    <text evidence="4">The sequence shown here is derived from an EMBL/GenBank/DDBJ whole genome shotgun (WGS) entry which is preliminary data.</text>
</comment>